<reference evidence="3" key="1">
    <citation type="journal article" date="2019" name="Int. J. Syst. Evol. Microbiol.">
        <title>The Global Catalogue of Microorganisms (GCM) 10K type strain sequencing project: providing services to taxonomists for standard genome sequencing and annotation.</title>
        <authorList>
            <consortium name="The Broad Institute Genomics Platform"/>
            <consortium name="The Broad Institute Genome Sequencing Center for Infectious Disease"/>
            <person name="Wu L."/>
            <person name="Ma J."/>
        </authorList>
    </citation>
    <scope>NUCLEOTIDE SEQUENCE [LARGE SCALE GENOMIC DNA]</scope>
    <source>
        <strain evidence="3">JCM 18542</strain>
    </source>
</reference>
<protein>
    <recommendedName>
        <fullName evidence="4">CsbD family protein</fullName>
    </recommendedName>
</protein>
<gene>
    <name evidence="2" type="ORF">GCM10023353_38690</name>
</gene>
<feature type="region of interest" description="Disordered" evidence="1">
    <location>
        <begin position="33"/>
        <end position="56"/>
    </location>
</feature>
<evidence type="ECO:0000313" key="3">
    <source>
        <dbReference type="Proteomes" id="UP001500839"/>
    </source>
</evidence>
<evidence type="ECO:0000313" key="2">
    <source>
        <dbReference type="EMBL" id="GAA4825814.1"/>
    </source>
</evidence>
<feature type="compositionally biased region" description="Gly residues" evidence="1">
    <location>
        <begin position="41"/>
        <end position="54"/>
    </location>
</feature>
<dbReference type="Proteomes" id="UP001500839">
    <property type="component" value="Unassembled WGS sequence"/>
</dbReference>
<dbReference type="EMBL" id="BAABKQ010000002">
    <property type="protein sequence ID" value="GAA4825814.1"/>
    <property type="molecule type" value="Genomic_DNA"/>
</dbReference>
<proteinExistence type="predicted"/>
<comment type="caution">
    <text evidence="2">The sequence shown here is derived from an EMBL/GenBank/DDBJ whole genome shotgun (WGS) entry which is preliminary data.</text>
</comment>
<evidence type="ECO:0008006" key="4">
    <source>
        <dbReference type="Google" id="ProtNLM"/>
    </source>
</evidence>
<accession>A0ABP9D872</accession>
<organism evidence="2 3">
    <name type="scientific">Tomitella cavernea</name>
    <dbReference type="NCBI Taxonomy" id="1387982"/>
    <lineage>
        <taxon>Bacteria</taxon>
        <taxon>Bacillati</taxon>
        <taxon>Actinomycetota</taxon>
        <taxon>Actinomycetes</taxon>
        <taxon>Mycobacteriales</taxon>
        <taxon>Tomitella</taxon>
    </lineage>
</organism>
<keyword evidence="3" id="KW-1185">Reference proteome</keyword>
<sequence length="75" mass="7868">MQPRVKTRQKETYVQIGEQIGAKAAELKQRVTATAADDGQGTDGGASSGDGTVGGLRAKTAAMIDKIVRHDDGPW</sequence>
<evidence type="ECO:0000256" key="1">
    <source>
        <dbReference type="SAM" id="MobiDB-lite"/>
    </source>
</evidence>
<name>A0ABP9D872_9ACTN</name>